<protein>
    <submittedName>
        <fullName evidence="1">Uncharacterized protein</fullName>
    </submittedName>
</protein>
<evidence type="ECO:0000313" key="2">
    <source>
        <dbReference type="Proteomes" id="UP000447434"/>
    </source>
</evidence>
<proteinExistence type="predicted"/>
<organism evidence="1 2">
    <name type="scientific">Lupinus albus</name>
    <name type="common">White lupine</name>
    <name type="synonym">Lupinus termis</name>
    <dbReference type="NCBI Taxonomy" id="3870"/>
    <lineage>
        <taxon>Eukaryota</taxon>
        <taxon>Viridiplantae</taxon>
        <taxon>Streptophyta</taxon>
        <taxon>Embryophyta</taxon>
        <taxon>Tracheophyta</taxon>
        <taxon>Spermatophyta</taxon>
        <taxon>Magnoliopsida</taxon>
        <taxon>eudicotyledons</taxon>
        <taxon>Gunneridae</taxon>
        <taxon>Pentapetalae</taxon>
        <taxon>rosids</taxon>
        <taxon>fabids</taxon>
        <taxon>Fabales</taxon>
        <taxon>Fabaceae</taxon>
        <taxon>Papilionoideae</taxon>
        <taxon>50 kb inversion clade</taxon>
        <taxon>genistoids sensu lato</taxon>
        <taxon>core genistoids</taxon>
        <taxon>Genisteae</taxon>
        <taxon>Lupinus</taxon>
    </lineage>
</organism>
<comment type="caution">
    <text evidence="1">The sequence shown here is derived from an EMBL/GenBank/DDBJ whole genome shotgun (WGS) entry which is preliminary data.</text>
</comment>
<keyword evidence="2" id="KW-1185">Reference proteome</keyword>
<reference evidence="2" key="1">
    <citation type="journal article" date="2020" name="Nat. Commun.">
        <title>Genome sequence of the cluster root forming white lupin.</title>
        <authorList>
            <person name="Hufnagel B."/>
            <person name="Marques A."/>
            <person name="Soriano A."/>
            <person name="Marques L."/>
            <person name="Divol F."/>
            <person name="Doumas P."/>
            <person name="Sallet E."/>
            <person name="Mancinotti D."/>
            <person name="Carrere S."/>
            <person name="Marande W."/>
            <person name="Arribat S."/>
            <person name="Keller J."/>
            <person name="Huneau C."/>
            <person name="Blein T."/>
            <person name="Aime D."/>
            <person name="Laguerre M."/>
            <person name="Taylor J."/>
            <person name="Schubert V."/>
            <person name="Nelson M."/>
            <person name="Geu-Flores F."/>
            <person name="Crespi M."/>
            <person name="Gallardo-Guerrero K."/>
            <person name="Delaux P.-M."/>
            <person name="Salse J."/>
            <person name="Berges H."/>
            <person name="Guyot R."/>
            <person name="Gouzy J."/>
            <person name="Peret B."/>
        </authorList>
    </citation>
    <scope>NUCLEOTIDE SEQUENCE [LARGE SCALE GENOMIC DNA]</scope>
    <source>
        <strain evidence="2">cv. Amiga</strain>
    </source>
</reference>
<name>A0A6A4R349_LUPAL</name>
<evidence type="ECO:0000313" key="1">
    <source>
        <dbReference type="EMBL" id="KAE9620520.1"/>
    </source>
</evidence>
<gene>
    <name evidence="1" type="ORF">Lalb_Chr01g0003931</name>
</gene>
<dbReference type="Proteomes" id="UP000447434">
    <property type="component" value="Chromosome 1"/>
</dbReference>
<dbReference type="EMBL" id="WOCE01000001">
    <property type="protein sequence ID" value="KAE9620520.1"/>
    <property type="molecule type" value="Genomic_DNA"/>
</dbReference>
<dbReference type="AlphaFoldDB" id="A0A6A4R349"/>
<accession>A0A6A4R349</accession>
<sequence length="42" mass="4915">MYCEGLKMRFRFMGENVSKVLSLLKVSEAITFEDEQEEIILS</sequence>